<accession>A0A5R9GBC2</accession>
<feature type="transmembrane region" description="Helical" evidence="1">
    <location>
        <begin position="12"/>
        <end position="33"/>
    </location>
</feature>
<feature type="domain" description="CAAX prenyl protease 2/Lysostaphin resistance protein A-like" evidence="2">
    <location>
        <begin position="130"/>
        <end position="221"/>
    </location>
</feature>
<proteinExistence type="predicted"/>
<keyword evidence="4" id="KW-1185">Reference proteome</keyword>
<dbReference type="AlphaFoldDB" id="A0A5R9GBC2"/>
<feature type="transmembrane region" description="Helical" evidence="1">
    <location>
        <begin position="45"/>
        <end position="66"/>
    </location>
</feature>
<evidence type="ECO:0000256" key="1">
    <source>
        <dbReference type="SAM" id="Phobius"/>
    </source>
</evidence>
<keyword evidence="1" id="KW-1133">Transmembrane helix</keyword>
<feature type="transmembrane region" description="Helical" evidence="1">
    <location>
        <begin position="185"/>
        <end position="203"/>
    </location>
</feature>
<keyword evidence="1" id="KW-0812">Transmembrane</keyword>
<dbReference type="InterPro" id="IPR003675">
    <property type="entry name" value="Rce1/LyrA-like_dom"/>
</dbReference>
<dbReference type="Pfam" id="PF02517">
    <property type="entry name" value="Rce1-like"/>
    <property type="match status" value="1"/>
</dbReference>
<reference evidence="3 4" key="1">
    <citation type="submission" date="2019-05" db="EMBL/GenBank/DDBJ databases">
        <authorList>
            <person name="Narsing Rao M.P."/>
            <person name="Li W.J."/>
        </authorList>
    </citation>
    <scope>NUCLEOTIDE SEQUENCE [LARGE SCALE GENOMIC DNA]</scope>
    <source>
        <strain evidence="3 4">SYSU_K30003</strain>
    </source>
</reference>
<name>A0A5R9GBC2_9BACL</name>
<keyword evidence="3" id="KW-0378">Hydrolase</keyword>
<dbReference type="GO" id="GO:0080120">
    <property type="term" value="P:CAAX-box protein maturation"/>
    <property type="evidence" value="ECO:0007669"/>
    <property type="project" value="UniProtKB-ARBA"/>
</dbReference>
<sequence length="272" mass="29851">MNALASVRPYGKIAAASLVALGILFAFAGTYMAFGVMDEVLRDSWLLHLNNVAMGAAWVVAVAALLRRWERKSLTDLGMTLHRRDVGFLILCLFIALVVAVGFVWVLQGWSLRAVRSEAERFRELSYQALLVASVAGWFMAAFKEEVLARGFYLYQLRHLGAGAMVAVSSVFFMLLHVPAGEADVWKAASWFAGGVLYAYAYLKSGSLLVSTGMHAIHNFINELFLGQAEDFSIVTLSAPILGAEKFAYEAVVKGLLLIAVFLVYRGRPFAK</sequence>
<dbReference type="GO" id="GO:0008237">
    <property type="term" value="F:metallopeptidase activity"/>
    <property type="evidence" value="ECO:0007669"/>
    <property type="project" value="UniProtKB-KW"/>
</dbReference>
<dbReference type="PANTHER" id="PTHR39430:SF1">
    <property type="entry name" value="PROTEASE"/>
    <property type="match status" value="1"/>
</dbReference>
<dbReference type="Proteomes" id="UP000309676">
    <property type="component" value="Unassembled WGS sequence"/>
</dbReference>
<dbReference type="RefSeq" id="WP_138194805.1">
    <property type="nucleotide sequence ID" value="NZ_VCIW01000008.1"/>
</dbReference>
<dbReference type="PANTHER" id="PTHR39430">
    <property type="entry name" value="MEMBRANE-ASSOCIATED PROTEASE-RELATED"/>
    <property type="match status" value="1"/>
</dbReference>
<dbReference type="GO" id="GO:0006508">
    <property type="term" value="P:proteolysis"/>
    <property type="evidence" value="ECO:0007669"/>
    <property type="project" value="UniProtKB-KW"/>
</dbReference>
<dbReference type="OrthoDB" id="1437285at2"/>
<keyword evidence="3" id="KW-0645">Protease</keyword>
<feature type="transmembrane region" description="Helical" evidence="1">
    <location>
        <begin position="155"/>
        <end position="179"/>
    </location>
</feature>
<comment type="caution">
    <text evidence="3">The sequence shown here is derived from an EMBL/GenBank/DDBJ whole genome shotgun (WGS) entry which is preliminary data.</text>
</comment>
<keyword evidence="3" id="KW-0482">Metalloprotease</keyword>
<protein>
    <submittedName>
        <fullName evidence="3">CPBP family intramembrane metalloprotease</fullName>
    </submittedName>
</protein>
<dbReference type="EMBL" id="VCIW01000008">
    <property type="protein sequence ID" value="TLS51606.1"/>
    <property type="molecule type" value="Genomic_DNA"/>
</dbReference>
<organism evidence="3 4">
    <name type="scientific">Paenibacillus antri</name>
    <dbReference type="NCBI Taxonomy" id="2582848"/>
    <lineage>
        <taxon>Bacteria</taxon>
        <taxon>Bacillati</taxon>
        <taxon>Bacillota</taxon>
        <taxon>Bacilli</taxon>
        <taxon>Bacillales</taxon>
        <taxon>Paenibacillaceae</taxon>
        <taxon>Paenibacillus</taxon>
    </lineage>
</organism>
<feature type="transmembrane region" description="Helical" evidence="1">
    <location>
        <begin position="86"/>
        <end position="105"/>
    </location>
</feature>
<gene>
    <name evidence="3" type="ORF">FE782_13960</name>
</gene>
<keyword evidence="1" id="KW-0472">Membrane</keyword>
<dbReference type="GO" id="GO:0004175">
    <property type="term" value="F:endopeptidase activity"/>
    <property type="evidence" value="ECO:0007669"/>
    <property type="project" value="UniProtKB-ARBA"/>
</dbReference>
<evidence type="ECO:0000313" key="3">
    <source>
        <dbReference type="EMBL" id="TLS51606.1"/>
    </source>
</evidence>
<evidence type="ECO:0000313" key="4">
    <source>
        <dbReference type="Proteomes" id="UP000309676"/>
    </source>
</evidence>
<evidence type="ECO:0000259" key="2">
    <source>
        <dbReference type="Pfam" id="PF02517"/>
    </source>
</evidence>
<feature type="transmembrane region" description="Helical" evidence="1">
    <location>
        <begin position="125"/>
        <end position="143"/>
    </location>
</feature>